<feature type="transmembrane region" description="Helical" evidence="1">
    <location>
        <begin position="268"/>
        <end position="289"/>
    </location>
</feature>
<comment type="caution">
    <text evidence="3">The sequence shown here is derived from an EMBL/GenBank/DDBJ whole genome shotgun (WGS) entry which is preliminary data.</text>
</comment>
<dbReference type="AlphaFoldDB" id="A0A2T3KPD9"/>
<dbReference type="GO" id="GO:0016747">
    <property type="term" value="F:acyltransferase activity, transferring groups other than amino-acyl groups"/>
    <property type="evidence" value="ECO:0007669"/>
    <property type="project" value="InterPro"/>
</dbReference>
<gene>
    <name evidence="3" type="ORF">C0W93_20995</name>
</gene>
<keyword evidence="3" id="KW-0808">Transferase</keyword>
<dbReference type="EMBL" id="PYNS01000044">
    <property type="protein sequence ID" value="PSV05927.1"/>
    <property type="molecule type" value="Genomic_DNA"/>
</dbReference>
<reference evidence="3 4" key="1">
    <citation type="submission" date="2018-03" db="EMBL/GenBank/DDBJ databases">
        <title>Whole genome sequencing of Histamine producing bacteria.</title>
        <authorList>
            <person name="Butler K."/>
        </authorList>
    </citation>
    <scope>NUCLEOTIDE SEQUENCE [LARGE SCALE GENOMIC DNA]</scope>
    <source>
        <strain evidence="3 4">Res.4.1</strain>
    </source>
</reference>
<dbReference type="InterPro" id="IPR002656">
    <property type="entry name" value="Acyl_transf_3_dom"/>
</dbReference>
<evidence type="ECO:0000259" key="2">
    <source>
        <dbReference type="Pfam" id="PF01757"/>
    </source>
</evidence>
<dbReference type="PANTHER" id="PTHR23028">
    <property type="entry name" value="ACETYLTRANSFERASE"/>
    <property type="match status" value="1"/>
</dbReference>
<protein>
    <submittedName>
        <fullName evidence="3">Acyltransferase</fullName>
    </submittedName>
</protein>
<dbReference type="Proteomes" id="UP000240530">
    <property type="component" value="Unassembled WGS sequence"/>
</dbReference>
<dbReference type="InterPro" id="IPR050879">
    <property type="entry name" value="Acyltransferase_3"/>
</dbReference>
<feature type="domain" description="Acyltransferase 3" evidence="2">
    <location>
        <begin position="5"/>
        <end position="308"/>
    </location>
</feature>
<evidence type="ECO:0000313" key="4">
    <source>
        <dbReference type="Proteomes" id="UP000240530"/>
    </source>
</evidence>
<dbReference type="PANTHER" id="PTHR23028:SF53">
    <property type="entry name" value="ACYL_TRANSF_3 DOMAIN-CONTAINING PROTEIN"/>
    <property type="match status" value="1"/>
</dbReference>
<dbReference type="Pfam" id="PF01757">
    <property type="entry name" value="Acyl_transf_3"/>
    <property type="match status" value="1"/>
</dbReference>
<keyword evidence="1" id="KW-1133">Transmembrane helix</keyword>
<feature type="transmembrane region" description="Helical" evidence="1">
    <location>
        <begin position="7"/>
        <end position="24"/>
    </location>
</feature>
<proteinExistence type="predicted"/>
<feature type="transmembrane region" description="Helical" evidence="1">
    <location>
        <begin position="133"/>
        <end position="154"/>
    </location>
</feature>
<evidence type="ECO:0000313" key="3">
    <source>
        <dbReference type="EMBL" id="PSV05927.1"/>
    </source>
</evidence>
<keyword evidence="3" id="KW-0012">Acyltransferase</keyword>
<dbReference type="RefSeq" id="WP_107186270.1">
    <property type="nucleotide sequence ID" value="NZ_CP131576.1"/>
</dbReference>
<dbReference type="GO" id="GO:0016020">
    <property type="term" value="C:membrane"/>
    <property type="evidence" value="ECO:0007669"/>
    <property type="project" value="TreeGrafter"/>
</dbReference>
<keyword evidence="1" id="KW-0472">Membrane</keyword>
<evidence type="ECO:0000256" key="1">
    <source>
        <dbReference type="SAM" id="Phobius"/>
    </source>
</evidence>
<sequence length="322" mass="37494">MVKNNFDILRILLAVLVFYFHMGIETQNEYLMHVPGGVAVHCFFVISGYLIVKSYLKRKPLSTYVKSRFLRIYPLYFIVITTAFIFGYLHYSDSFTSYLNNGAAKYLASNYFLANFLRPTLPGLFEHNFQPFVNAALWTIKIEVMFYICVPIIYGVLNKKLDNKKLTILLGVLSVCCFYLVQYLIKYHGLPASINRQLPSMLVFFMLGAYWNFAEPKFLKPWHLLLLIPTVLFLQSWFVIYAFAVSFMVYVIVFKLKPITVSKRIGDISYGIYIWHFPILQTLIMYGFFENIYKGAAIATVLVFSFAMVSWHCIESKLVVRH</sequence>
<feature type="transmembrane region" description="Helical" evidence="1">
    <location>
        <begin position="295"/>
        <end position="314"/>
    </location>
</feature>
<name>A0A2T3KPD9_PHOLD</name>
<feature type="transmembrane region" description="Helical" evidence="1">
    <location>
        <begin position="234"/>
        <end position="256"/>
    </location>
</feature>
<accession>A0A2T3KPD9</accession>
<keyword evidence="1" id="KW-0812">Transmembrane</keyword>
<dbReference type="GO" id="GO:0000271">
    <property type="term" value="P:polysaccharide biosynthetic process"/>
    <property type="evidence" value="ECO:0007669"/>
    <property type="project" value="TreeGrafter"/>
</dbReference>
<feature type="transmembrane region" description="Helical" evidence="1">
    <location>
        <begin position="166"/>
        <end position="185"/>
    </location>
</feature>
<feature type="transmembrane region" description="Helical" evidence="1">
    <location>
        <begin position="30"/>
        <end position="52"/>
    </location>
</feature>
<organism evidence="3 4">
    <name type="scientific">Photobacterium leiognathi subsp. mandapamensis</name>
    <name type="common">Photobacterium mandapamensis</name>
    <dbReference type="NCBI Taxonomy" id="48408"/>
    <lineage>
        <taxon>Bacteria</taxon>
        <taxon>Pseudomonadati</taxon>
        <taxon>Pseudomonadota</taxon>
        <taxon>Gammaproteobacteria</taxon>
        <taxon>Vibrionales</taxon>
        <taxon>Vibrionaceae</taxon>
        <taxon>Photobacterium</taxon>
    </lineage>
</organism>
<feature type="transmembrane region" description="Helical" evidence="1">
    <location>
        <begin position="73"/>
        <end position="91"/>
    </location>
</feature>